<evidence type="ECO:0000313" key="4">
    <source>
        <dbReference type="Proteomes" id="UP000196368"/>
    </source>
</evidence>
<organism evidence="3 4">
    <name type="scientific">Candidatus Avelusimicrobium gallicola</name>
    <dbReference type="NCBI Taxonomy" id="2562704"/>
    <lineage>
        <taxon>Bacteria</taxon>
        <taxon>Pseudomonadati</taxon>
        <taxon>Elusimicrobiota</taxon>
        <taxon>Elusimicrobia</taxon>
        <taxon>Elusimicrobiales</taxon>
        <taxon>Elusimicrobiaceae</taxon>
        <taxon>Candidatus Avelusimicrobium</taxon>
    </lineage>
</organism>
<dbReference type="InterPro" id="IPR003646">
    <property type="entry name" value="SH3-like_bac-type"/>
</dbReference>
<protein>
    <recommendedName>
        <fullName evidence="2">SH3b domain-containing protein</fullName>
    </recommendedName>
</protein>
<reference evidence="4" key="1">
    <citation type="submission" date="2017-04" db="EMBL/GenBank/DDBJ databases">
        <title>Function of individual gut microbiota members based on whole genome sequencing of pure cultures obtained from chicken caecum.</title>
        <authorList>
            <person name="Medvecky M."/>
            <person name="Cejkova D."/>
            <person name="Polansky O."/>
            <person name="Karasova D."/>
            <person name="Kubasova T."/>
            <person name="Cizek A."/>
            <person name="Rychlik I."/>
        </authorList>
    </citation>
    <scope>NUCLEOTIDE SEQUENCE [LARGE SCALE GENOMIC DNA]</scope>
    <source>
        <strain evidence="4">An273</strain>
    </source>
</reference>
<keyword evidence="4" id="KW-1185">Reference proteome</keyword>
<feature type="signal peptide" evidence="1">
    <location>
        <begin position="1"/>
        <end position="20"/>
    </location>
</feature>
<dbReference type="Pfam" id="PF08239">
    <property type="entry name" value="SH3_3"/>
    <property type="match status" value="1"/>
</dbReference>
<dbReference type="Proteomes" id="UP000196368">
    <property type="component" value="Unassembled WGS sequence"/>
</dbReference>
<evidence type="ECO:0000313" key="3">
    <source>
        <dbReference type="EMBL" id="OUO57588.1"/>
    </source>
</evidence>
<evidence type="ECO:0000259" key="2">
    <source>
        <dbReference type="Pfam" id="PF08239"/>
    </source>
</evidence>
<dbReference type="Pfam" id="PF06347">
    <property type="entry name" value="SH3_4"/>
    <property type="match status" value="1"/>
</dbReference>
<dbReference type="EMBL" id="NFJD01000001">
    <property type="protein sequence ID" value="OUO57588.1"/>
    <property type="molecule type" value="Genomic_DNA"/>
</dbReference>
<dbReference type="Gene3D" id="2.30.30.40">
    <property type="entry name" value="SH3 Domains"/>
    <property type="match status" value="2"/>
</dbReference>
<feature type="domain" description="SH3b" evidence="2">
    <location>
        <begin position="94"/>
        <end position="148"/>
    </location>
</feature>
<comment type="caution">
    <text evidence="3">The sequence shown here is derived from an EMBL/GenBank/DDBJ whole genome shotgun (WGS) entry which is preliminary data.</text>
</comment>
<accession>A0A1Y4DKY1</accession>
<sequence length="155" mass="17343">MKKIIALCTLMLLVSAPVFAQKYASVNAKRANIRACAGTKCAIKWYAWRYTPVIMVKTNEDKSWVLVKDFEGYSGWISASLLSPNGGMSAKVDLNVRKSPSSNADIVCTVEKGYPFKYISKKGSWIQVEDDPADPKDGKCEGWVYNVNLWGFFKQ</sequence>
<dbReference type="RefSeq" id="WP_087287191.1">
    <property type="nucleotide sequence ID" value="NZ_NFJD01000001.1"/>
</dbReference>
<proteinExistence type="predicted"/>
<dbReference type="OrthoDB" id="5297720at2"/>
<keyword evidence="1" id="KW-0732">Signal</keyword>
<name>A0A1Y4DKY1_9BACT</name>
<gene>
    <name evidence="3" type="ORF">B5F75_02095</name>
</gene>
<dbReference type="InterPro" id="IPR010466">
    <property type="entry name" value="DUF1058"/>
</dbReference>
<dbReference type="AlphaFoldDB" id="A0A1Y4DKY1"/>
<evidence type="ECO:0000256" key="1">
    <source>
        <dbReference type="SAM" id="SignalP"/>
    </source>
</evidence>
<feature type="chain" id="PRO_5012305664" description="SH3b domain-containing protein" evidence="1">
    <location>
        <begin position="21"/>
        <end position="155"/>
    </location>
</feature>